<feature type="domain" description="FHA" evidence="5">
    <location>
        <begin position="206"/>
        <end position="269"/>
    </location>
</feature>
<dbReference type="InterPro" id="IPR049551">
    <property type="entry name" value="PKS_DH_C"/>
</dbReference>
<dbReference type="InterPro" id="IPR052514">
    <property type="entry name" value="SAM-dependent_MTase"/>
</dbReference>
<accession>A0A8J3BTU9</accession>
<feature type="region of interest" description="Disordered" evidence="4">
    <location>
        <begin position="617"/>
        <end position="640"/>
    </location>
</feature>
<dbReference type="Gene3D" id="3.40.630.30">
    <property type="match status" value="1"/>
</dbReference>
<dbReference type="InterPro" id="IPR023214">
    <property type="entry name" value="HAD_sf"/>
</dbReference>
<feature type="domain" description="Carrier" evidence="6">
    <location>
        <begin position="1156"/>
        <end position="1231"/>
    </location>
</feature>
<dbReference type="Gene3D" id="3.40.50.1110">
    <property type="entry name" value="SGNH hydrolase"/>
    <property type="match status" value="1"/>
</dbReference>
<feature type="domain" description="PKS/mFAS DH" evidence="7">
    <location>
        <begin position="6"/>
        <end position="278"/>
    </location>
</feature>
<dbReference type="InterPro" id="IPR016181">
    <property type="entry name" value="Acyl_CoA_acyltransferase"/>
</dbReference>
<feature type="active site" description="Proton acceptor; for dehydratase activity" evidence="3">
    <location>
        <position position="40"/>
    </location>
</feature>
<feature type="active site" description="Proton donor; for dehydratase activity" evidence="3">
    <location>
        <position position="198"/>
    </location>
</feature>
<feature type="compositionally biased region" description="Low complexity" evidence="4">
    <location>
        <begin position="1249"/>
        <end position="1259"/>
    </location>
</feature>
<evidence type="ECO:0000259" key="6">
    <source>
        <dbReference type="PROSITE" id="PS50075"/>
    </source>
</evidence>
<dbReference type="Pfam" id="PF05050">
    <property type="entry name" value="Methyltransf_21"/>
    <property type="match status" value="1"/>
</dbReference>
<gene>
    <name evidence="8" type="ORF">GCM10012284_08270</name>
</gene>
<dbReference type="Gene3D" id="3.40.50.150">
    <property type="entry name" value="Vaccinia Virus protein VP39"/>
    <property type="match status" value="1"/>
</dbReference>
<dbReference type="InterPro" id="IPR036736">
    <property type="entry name" value="ACP-like_sf"/>
</dbReference>
<dbReference type="PROSITE" id="PS52019">
    <property type="entry name" value="PKS_MFAS_DH"/>
    <property type="match status" value="1"/>
</dbReference>
<feature type="region of interest" description="N-terminal hotdog fold" evidence="3">
    <location>
        <begin position="6"/>
        <end position="127"/>
    </location>
</feature>
<evidence type="ECO:0000259" key="7">
    <source>
        <dbReference type="PROSITE" id="PS52019"/>
    </source>
</evidence>
<dbReference type="InterPro" id="IPR029058">
    <property type="entry name" value="AB_hydrolase_fold"/>
</dbReference>
<sequence length="1259" mass="134402">MSGDRPQFAGWAARLRPAGSGGDRWTVSLSLAAQPNLAGHVVQGVPVLPGSVHVELARAAAAATGGNRPETLRHVRFLRFFVVPRDEPRDLRITVTPVPGGREVAVTGADTGIRHAVAHVPDPAASVDAGDDAPPAGQADAVWRGGRALTGDRLYAGMRDAGNRFGPGFRAITQCRVGAGEAVALITGVDTDGAVVMDAAMQVLAAAVGPDRPGTLVLAGADMLHLPGRPVRRVHARLRPEATDGDIVGDVRLLDSGGRNAGALCGVRLRRLSAAAEEKPPPATRPRVVVAATFTAEPLADALAFWLDTLGLDADVAFAPYRQVYQQLLDPDSLLCTNTGPANVILVRASDLTPAVGDGARYHLPEVGDVAHLHEYETAFLYDEIFVRRSYLRHGIVLPDDAVVVDVGANIGLFTLFVHHECAAARVYAFEPSPDAADALRRNVATHGPATRVFEAGLAEADGERPFTDYRNASVFSGFAADAVRDRAAVRAVAGNVLRSVGGTHLTGLHAVLDRLTGDRLDARTLHRKVTTLSRVWRAEGLTRVDLLKIDAEGYEERVLRGIADEHWPAIRQVVVEAHDPDRVRRVRDILAARGFTVVADDDAMLRGTGYAGIFARRPAARSSGPPARRSRRHAPSSLRHNVDDLVRAARRAAETTAVPLVVVLCPPPAPERRDPAQRRRLDRAQHRICEGLAGIPGVQVVTARDVRRAHPVRHVDAPRAEELGGVPYTGRFFAAVGTLVARRILAAGRPPAKVLVLDCDETLWAGRCGEDGPRGVRLEAPHRAVQEFALRQRAAGTLLCLCSRNNAADVFAVFAARDDLPLRPEHLAAWRLNWAAKSDNLAALAAELGVGTDAMVLLDDDPVECAEVRAHRPEALTVCLPSGPDPVAAVLRHLWAFDRADVTGEDRTRARWYRTERDRAAARSGALDFASFLAGLDLRVVVAPATPADLPRIAQLTQRTHQFTTTAARFGPAGLRAALAAGLECRTVRVRDRFGDYGLVGVMLFRVAGDVLDVAGLSLSCRALGRGVEHRMLAALGELAQHRGLGDITVPLTETGRNAPARAFLTSVAGPAPRDGDVLRFAVSAAAAAHATFRPGDEEPPAAEPRSPAAAGPERSGAPPYERIATELNHLDAVVAAVERRRARRRPSLAGPPGTPGDDLERTVAQAWRRILAIDDVGIDDNFFDLGGTSLRAVQLIAELSERFGRALPAIGAFEHPTVRAMAGMLRGGAEHAGDAGQRRGLRRRSVPPRSRAAGEGG</sequence>
<reference evidence="8" key="1">
    <citation type="journal article" date="2014" name="Int. J. Syst. Evol. Microbiol.">
        <title>Complete genome sequence of Corynebacterium casei LMG S-19264T (=DSM 44701T), isolated from a smear-ripened cheese.</title>
        <authorList>
            <consortium name="US DOE Joint Genome Institute (JGI-PGF)"/>
            <person name="Walter F."/>
            <person name="Albersmeier A."/>
            <person name="Kalinowski J."/>
            <person name="Ruckert C."/>
        </authorList>
    </citation>
    <scope>NUCLEOTIDE SEQUENCE</scope>
    <source>
        <strain evidence="8">CGMCC 4.7299</strain>
    </source>
</reference>
<keyword evidence="1" id="KW-0596">Phosphopantetheine</keyword>
<evidence type="ECO:0008006" key="10">
    <source>
        <dbReference type="Google" id="ProtNLM"/>
    </source>
</evidence>
<dbReference type="InterPro" id="IPR009081">
    <property type="entry name" value="PP-bd_ACP"/>
</dbReference>
<dbReference type="NCBIfam" id="TIGR01444">
    <property type="entry name" value="fkbM_fam"/>
    <property type="match status" value="1"/>
</dbReference>
<evidence type="ECO:0000256" key="3">
    <source>
        <dbReference type="PROSITE-ProRule" id="PRU01363"/>
    </source>
</evidence>
<feature type="region of interest" description="Disordered" evidence="4">
    <location>
        <begin position="1231"/>
        <end position="1259"/>
    </location>
</feature>
<protein>
    <recommendedName>
        <fullName evidence="10">Methyltransferase, FkbM family</fullName>
    </recommendedName>
</protein>
<dbReference type="InterPro" id="IPR049552">
    <property type="entry name" value="PKS_DH_N"/>
</dbReference>
<feature type="region of interest" description="Disordered" evidence="4">
    <location>
        <begin position="1093"/>
        <end position="1121"/>
    </location>
</feature>
<dbReference type="Gene3D" id="3.40.50.1000">
    <property type="entry name" value="HAD superfamily/HAD-like"/>
    <property type="match status" value="1"/>
</dbReference>
<dbReference type="PANTHER" id="PTHR34203:SF13">
    <property type="entry name" value="EXPRESSED PROTEIN"/>
    <property type="match status" value="1"/>
</dbReference>
<dbReference type="AlphaFoldDB" id="A0A8J3BTU9"/>
<dbReference type="RefSeq" id="WP_189077629.1">
    <property type="nucleotide sequence ID" value="NZ_BMMX01000001.1"/>
</dbReference>
<dbReference type="Pfam" id="PF21089">
    <property type="entry name" value="PKS_DH_N"/>
    <property type="match status" value="1"/>
</dbReference>
<proteinExistence type="predicted"/>
<evidence type="ECO:0000256" key="2">
    <source>
        <dbReference type="ARBA" id="ARBA00022553"/>
    </source>
</evidence>
<evidence type="ECO:0000313" key="8">
    <source>
        <dbReference type="EMBL" id="GGK76621.1"/>
    </source>
</evidence>
<dbReference type="InterPro" id="IPR006342">
    <property type="entry name" value="FkbM_mtfrase"/>
</dbReference>
<keyword evidence="2" id="KW-0597">Phosphoprotein</keyword>
<dbReference type="InterPro" id="IPR000253">
    <property type="entry name" value="FHA_dom"/>
</dbReference>
<evidence type="ECO:0000259" key="5">
    <source>
        <dbReference type="PROSITE" id="PS50006"/>
    </source>
</evidence>
<dbReference type="InterPro" id="IPR020807">
    <property type="entry name" value="PKS_DH"/>
</dbReference>
<dbReference type="Gene3D" id="3.10.129.110">
    <property type="entry name" value="Polyketide synthase dehydratase"/>
    <property type="match status" value="1"/>
</dbReference>
<dbReference type="NCBIfam" id="TIGR01681">
    <property type="entry name" value="HAD-SF-IIIC"/>
    <property type="match status" value="1"/>
</dbReference>
<dbReference type="Pfam" id="PF14765">
    <property type="entry name" value="PS-DH"/>
    <property type="match status" value="1"/>
</dbReference>
<comment type="caution">
    <text evidence="8">The sequence shown here is derived from an EMBL/GenBank/DDBJ whole genome shotgun (WGS) entry which is preliminary data.</text>
</comment>
<dbReference type="PROSITE" id="PS50006">
    <property type="entry name" value="FHA_DOMAIN"/>
    <property type="match status" value="1"/>
</dbReference>
<dbReference type="GO" id="GO:0031177">
    <property type="term" value="F:phosphopantetheine binding"/>
    <property type="evidence" value="ECO:0007669"/>
    <property type="project" value="InterPro"/>
</dbReference>
<dbReference type="Gene3D" id="3.40.50.1820">
    <property type="entry name" value="alpha/beta hydrolase"/>
    <property type="match status" value="1"/>
</dbReference>
<dbReference type="InterPro" id="IPR036514">
    <property type="entry name" value="SGNH_hydro_sf"/>
</dbReference>
<evidence type="ECO:0000256" key="4">
    <source>
        <dbReference type="SAM" id="MobiDB-lite"/>
    </source>
</evidence>
<dbReference type="InterPro" id="IPR020806">
    <property type="entry name" value="PKS_PP-bd"/>
</dbReference>
<dbReference type="InterPro" id="IPR029063">
    <property type="entry name" value="SAM-dependent_MTases_sf"/>
</dbReference>
<dbReference type="NCBIfam" id="TIGR01686">
    <property type="entry name" value="FkbH"/>
    <property type="match status" value="1"/>
</dbReference>
<reference evidence="8" key="2">
    <citation type="submission" date="2020-09" db="EMBL/GenBank/DDBJ databases">
        <authorList>
            <person name="Sun Q."/>
            <person name="Zhou Y."/>
        </authorList>
    </citation>
    <scope>NUCLEOTIDE SEQUENCE</scope>
    <source>
        <strain evidence="8">CGMCC 4.7299</strain>
    </source>
</reference>
<dbReference type="InterPro" id="IPR010033">
    <property type="entry name" value="HAD_SF_ppase_IIIC"/>
</dbReference>
<feature type="compositionally biased region" description="Low complexity" evidence="4">
    <location>
        <begin position="617"/>
        <end position="628"/>
    </location>
</feature>
<evidence type="ECO:0000313" key="9">
    <source>
        <dbReference type="Proteomes" id="UP000656042"/>
    </source>
</evidence>
<dbReference type="SUPFAM" id="SSF53335">
    <property type="entry name" value="S-adenosyl-L-methionine-dependent methyltransferases"/>
    <property type="match status" value="1"/>
</dbReference>
<evidence type="ECO:0000256" key="1">
    <source>
        <dbReference type="ARBA" id="ARBA00022450"/>
    </source>
</evidence>
<feature type="compositionally biased region" description="Low complexity" evidence="4">
    <location>
        <begin position="1105"/>
        <end position="1117"/>
    </location>
</feature>
<keyword evidence="9" id="KW-1185">Reference proteome</keyword>
<organism evidence="8 9">
    <name type="scientific">Mangrovihabitans endophyticus</name>
    <dbReference type="NCBI Taxonomy" id="1751298"/>
    <lineage>
        <taxon>Bacteria</taxon>
        <taxon>Bacillati</taxon>
        <taxon>Actinomycetota</taxon>
        <taxon>Actinomycetes</taxon>
        <taxon>Micromonosporales</taxon>
        <taxon>Micromonosporaceae</taxon>
        <taxon>Mangrovihabitans</taxon>
    </lineage>
</organism>
<dbReference type="SUPFAM" id="SSF55729">
    <property type="entry name" value="Acyl-CoA N-acyltransferases (Nat)"/>
    <property type="match status" value="1"/>
</dbReference>
<dbReference type="SMART" id="SM00826">
    <property type="entry name" value="PKS_DH"/>
    <property type="match status" value="1"/>
</dbReference>
<dbReference type="SUPFAM" id="SSF47336">
    <property type="entry name" value="ACP-like"/>
    <property type="match status" value="1"/>
</dbReference>
<dbReference type="InterPro" id="IPR042104">
    <property type="entry name" value="PKS_dehydratase_sf"/>
</dbReference>
<dbReference type="EMBL" id="BMMX01000001">
    <property type="protein sequence ID" value="GGK76621.1"/>
    <property type="molecule type" value="Genomic_DNA"/>
</dbReference>
<dbReference type="InterPro" id="IPR010037">
    <property type="entry name" value="FkbH_domain"/>
</dbReference>
<feature type="region of interest" description="C-terminal hotdog fold" evidence="3">
    <location>
        <begin position="142"/>
        <end position="278"/>
    </location>
</feature>
<dbReference type="PROSITE" id="PS50075">
    <property type="entry name" value="CARRIER"/>
    <property type="match status" value="1"/>
</dbReference>
<dbReference type="PANTHER" id="PTHR34203">
    <property type="entry name" value="METHYLTRANSFERASE, FKBM FAMILY PROTEIN"/>
    <property type="match status" value="1"/>
</dbReference>
<dbReference type="InterPro" id="IPR049900">
    <property type="entry name" value="PKS_mFAS_DH"/>
</dbReference>
<name>A0A8J3BTU9_9ACTN</name>
<dbReference type="Pfam" id="PF00550">
    <property type="entry name" value="PP-binding"/>
    <property type="match status" value="1"/>
</dbReference>
<dbReference type="Proteomes" id="UP000656042">
    <property type="component" value="Unassembled WGS sequence"/>
</dbReference>
<dbReference type="SMART" id="SM00823">
    <property type="entry name" value="PKS_PP"/>
    <property type="match status" value="1"/>
</dbReference>